<proteinExistence type="predicted"/>
<organism evidence="1 4">
    <name type="scientific">Frederiksenia canicola</name>
    <dbReference type="NCBI Taxonomy" id="123824"/>
    <lineage>
        <taxon>Bacteria</taxon>
        <taxon>Pseudomonadati</taxon>
        <taxon>Pseudomonadota</taxon>
        <taxon>Gammaproteobacteria</taxon>
        <taxon>Pasteurellales</taxon>
        <taxon>Pasteurellaceae</taxon>
        <taxon>Frederiksenia</taxon>
    </lineage>
</organism>
<dbReference type="Pfam" id="PF05258">
    <property type="entry name" value="DciA"/>
    <property type="match status" value="1"/>
</dbReference>
<dbReference type="Proteomes" id="UP000276901">
    <property type="component" value="Unassembled WGS sequence"/>
</dbReference>
<dbReference type="EMBL" id="RKQT01000001">
    <property type="protein sequence ID" value="RPE96538.1"/>
    <property type="molecule type" value="Genomic_DNA"/>
</dbReference>
<reference evidence="1 4" key="1">
    <citation type="submission" date="2016-03" db="EMBL/GenBank/DDBJ databases">
        <authorList>
            <person name="Hansen M.J."/>
            <person name="Bojesen A.M."/>
            <person name="Planet P."/>
        </authorList>
    </citation>
    <scope>NUCLEOTIDE SEQUENCE [LARGE SCALE GENOMIC DNA]</scope>
    <source>
        <strain evidence="1 4">HPA 21</strain>
    </source>
</reference>
<dbReference type="InterPro" id="IPR007922">
    <property type="entry name" value="DciA-like"/>
</dbReference>
<dbReference type="Proteomes" id="UP000502287">
    <property type="component" value="Chromosome"/>
</dbReference>
<dbReference type="KEGG" id="fcl:A4G17_06175"/>
<evidence type="ECO:0000313" key="1">
    <source>
        <dbReference type="EMBL" id="QIM65049.1"/>
    </source>
</evidence>
<evidence type="ECO:0000313" key="3">
    <source>
        <dbReference type="Proteomes" id="UP000276901"/>
    </source>
</evidence>
<evidence type="ECO:0000313" key="2">
    <source>
        <dbReference type="EMBL" id="RPE96538.1"/>
    </source>
</evidence>
<protein>
    <submittedName>
        <fullName evidence="2">Uncharacterized protein DUF721</fullName>
    </submittedName>
</protein>
<evidence type="ECO:0000313" key="4">
    <source>
        <dbReference type="Proteomes" id="UP000502287"/>
    </source>
</evidence>
<accession>A0AAE6X6Z7</accession>
<sequence length="102" mass="11998">MKIQPYKNISEILQNSSLAKLVERSNKINEIHRKIQQRLPEAYRKLYRIINLYDNSLVIEVQNATVRQGLLLQQSLLLKLIQVDFPHIIALEFRVNPEFKAS</sequence>
<gene>
    <name evidence="1" type="ORF">A4G17_06175</name>
    <name evidence="2" type="ORF">EDC49_0933</name>
</gene>
<dbReference type="EMBL" id="CP015029">
    <property type="protein sequence ID" value="QIM65049.1"/>
    <property type="molecule type" value="Genomic_DNA"/>
</dbReference>
<reference evidence="2 3" key="2">
    <citation type="submission" date="2018-11" db="EMBL/GenBank/DDBJ databases">
        <title>Genomic Encyclopedia of Type Strains, Phase IV (KMG-IV): sequencing the most valuable type-strain genomes for metagenomic binning, comparative biology and taxonomic classification.</title>
        <authorList>
            <person name="Goeker M."/>
        </authorList>
    </citation>
    <scope>NUCLEOTIDE SEQUENCE [LARGE SCALE GENOMIC DNA]</scope>
    <source>
        <strain evidence="2 3">DSM 25797</strain>
    </source>
</reference>
<dbReference type="AlphaFoldDB" id="A0AAE6X6Z7"/>
<name>A0AAE6X6Z7_9PAST</name>
<dbReference type="RefSeq" id="WP_123956428.1">
    <property type="nucleotide sequence ID" value="NZ_CP015029.1"/>
</dbReference>
<keyword evidence="3" id="KW-1185">Reference proteome</keyword>